<dbReference type="PANTHER" id="PTHR47534">
    <property type="entry name" value="YALI0E05731P"/>
    <property type="match status" value="1"/>
</dbReference>
<dbReference type="GeneID" id="37015358"/>
<dbReference type="RefSeq" id="XP_025345552.1">
    <property type="nucleotide sequence ID" value="XM_025493624.1"/>
</dbReference>
<dbReference type="InterPro" id="IPR036291">
    <property type="entry name" value="NAD(P)-bd_dom_sf"/>
</dbReference>
<evidence type="ECO:0000313" key="2">
    <source>
        <dbReference type="EMBL" id="PWN18392.1"/>
    </source>
</evidence>
<dbReference type="Pfam" id="PF00106">
    <property type="entry name" value="adh_short"/>
    <property type="match status" value="1"/>
</dbReference>
<dbReference type="InterPro" id="IPR002347">
    <property type="entry name" value="SDR_fam"/>
</dbReference>
<dbReference type="Gene3D" id="3.40.50.720">
    <property type="entry name" value="NAD(P)-binding Rossmann-like Domain"/>
    <property type="match status" value="1"/>
</dbReference>
<dbReference type="SUPFAM" id="SSF51735">
    <property type="entry name" value="NAD(P)-binding Rossmann-fold domains"/>
    <property type="match status" value="1"/>
</dbReference>
<evidence type="ECO:0008006" key="4">
    <source>
        <dbReference type="Google" id="ProtNLM"/>
    </source>
</evidence>
<reference evidence="2 3" key="1">
    <citation type="journal article" date="2018" name="Mol. Biol. Evol.">
        <title>Broad Genomic Sampling Reveals a Smut Pathogenic Ancestry of the Fungal Clade Ustilaginomycotina.</title>
        <authorList>
            <person name="Kijpornyongpan T."/>
            <person name="Mondo S.J."/>
            <person name="Barry K."/>
            <person name="Sandor L."/>
            <person name="Lee J."/>
            <person name="Lipzen A."/>
            <person name="Pangilinan J."/>
            <person name="LaButti K."/>
            <person name="Hainaut M."/>
            <person name="Henrissat B."/>
            <person name="Grigoriev I.V."/>
            <person name="Spatafora J.W."/>
            <person name="Aime M.C."/>
        </authorList>
    </citation>
    <scope>NUCLEOTIDE SEQUENCE [LARGE SCALE GENOMIC DNA]</scope>
    <source>
        <strain evidence="2 3">MCA 4718</strain>
    </source>
</reference>
<dbReference type="PANTHER" id="PTHR47534:SF3">
    <property type="entry name" value="ALCOHOL DEHYDROGENASE-LIKE C-TERMINAL DOMAIN-CONTAINING PROTEIN"/>
    <property type="match status" value="1"/>
</dbReference>
<evidence type="ECO:0000313" key="3">
    <source>
        <dbReference type="Proteomes" id="UP000245942"/>
    </source>
</evidence>
<gene>
    <name evidence="2" type="ORF">BCV69DRAFT_288424</name>
</gene>
<dbReference type="InterPro" id="IPR052228">
    <property type="entry name" value="Sec_Metab_Biosynth_Oxidored"/>
</dbReference>
<dbReference type="GO" id="GO:0016491">
    <property type="term" value="F:oxidoreductase activity"/>
    <property type="evidence" value="ECO:0007669"/>
    <property type="project" value="UniProtKB-KW"/>
</dbReference>
<evidence type="ECO:0000256" key="1">
    <source>
        <dbReference type="ARBA" id="ARBA00023002"/>
    </source>
</evidence>
<keyword evidence="3" id="KW-1185">Reference proteome</keyword>
<accession>A0A316TYU6</accession>
<sequence length="334" mass="35072">MVMLSTVTKANESVDCTGQRAVVAGATQGIGAGVALRFALAGASVWIVGRSEERANGVLEKLRMASAEAHRRKSASGKSQAPDDHTFFQADLSKTEEVQRVAGAIADKAGEGGVDWLVMTQGGPPTGVLKPKASPASPEGGFAVGVFSRFGLAYILTQRNVVTKGICNVSAPAQGGKKPLDVDDLDLTKAKARGDLFGGWLSIPTQGMIGSSVLDSVTQTLAERNPNLVVSHLFPGINGTDAVSNQGFPSILAWGSKLATSLGLLYKPEPGSYPEVPFYLHANPEANSRVRKGEANLFGPTLKRYEPISPNVQDPAVRAKVWSKLESYLEAAGS</sequence>
<proteinExistence type="predicted"/>
<dbReference type="OrthoDB" id="2898509at2759"/>
<name>A0A316TYU6_9BASI</name>
<organism evidence="2 3">
    <name type="scientific">Pseudomicrostroma glucosiphilum</name>
    <dbReference type="NCBI Taxonomy" id="1684307"/>
    <lineage>
        <taxon>Eukaryota</taxon>
        <taxon>Fungi</taxon>
        <taxon>Dikarya</taxon>
        <taxon>Basidiomycota</taxon>
        <taxon>Ustilaginomycotina</taxon>
        <taxon>Exobasidiomycetes</taxon>
        <taxon>Microstromatales</taxon>
        <taxon>Microstromatales incertae sedis</taxon>
        <taxon>Pseudomicrostroma</taxon>
    </lineage>
</organism>
<dbReference type="EMBL" id="KZ819336">
    <property type="protein sequence ID" value="PWN18392.1"/>
    <property type="molecule type" value="Genomic_DNA"/>
</dbReference>
<dbReference type="AlphaFoldDB" id="A0A316TYU6"/>
<protein>
    <recommendedName>
        <fullName evidence="4">NAD(P)-binding protein</fullName>
    </recommendedName>
</protein>
<dbReference type="Proteomes" id="UP000245942">
    <property type="component" value="Unassembled WGS sequence"/>
</dbReference>
<keyword evidence="1" id="KW-0560">Oxidoreductase</keyword>